<feature type="transmembrane region" description="Helical" evidence="2">
    <location>
        <begin position="36"/>
        <end position="60"/>
    </location>
</feature>
<reference evidence="3 4" key="1">
    <citation type="submission" date="2024-09" db="EMBL/GenBank/DDBJ databases">
        <authorList>
            <person name="Sun Q."/>
            <person name="Mori K."/>
        </authorList>
    </citation>
    <scope>NUCLEOTIDE SEQUENCE [LARGE SCALE GENOMIC DNA]</scope>
    <source>
        <strain evidence="3 4">JCM 3028</strain>
    </source>
</reference>
<feature type="transmembrane region" description="Helical" evidence="2">
    <location>
        <begin position="6"/>
        <end position="24"/>
    </location>
</feature>
<name>A0ABV5TNE6_9ACTN</name>
<comment type="caution">
    <text evidence="3">The sequence shown here is derived from an EMBL/GenBank/DDBJ whole genome shotgun (WGS) entry which is preliminary data.</text>
</comment>
<feature type="region of interest" description="Disordered" evidence="1">
    <location>
        <begin position="404"/>
        <end position="479"/>
    </location>
</feature>
<protein>
    <submittedName>
        <fullName evidence="3">Isoprenylcysteine carboxylmethyltransferase family protein</fullName>
    </submittedName>
</protein>
<gene>
    <name evidence="3" type="ORF">ACFFRH_34730</name>
</gene>
<feature type="transmembrane region" description="Helical" evidence="2">
    <location>
        <begin position="158"/>
        <end position="178"/>
    </location>
</feature>
<accession>A0ABV5TNE6</accession>
<sequence>MSDPALVRGLALMVPVAAVLAAAARRRPGEREVAAVILATAWNLLTLAAVNALAAHLGWWRFQAEGAVYRGVPLDLLLGWALLWGALPALVAPRTPLPLTAAVTAWLDLAVMPLGEPVVVLGEHWLAGESAAIAVCLVPGLLLARWTLDDRALFARSLTQVVLAGGLGVVLPVALTGVWRQPGWALGLLVQALAVPLLLGVAAAREFAVSGRGTPLPYDPPRRLVTTGPYGYVRNPMQVSMAGAYLVLGVFDARFLAAAPVVVAYGAGLAAWHEGEQLAGRFGAEWADYRRAVRPWVPRLRPVMPPASVYVAAGCSTCSEVGRWIVARRPSGLRVPAAEDHPGGLRRITYERADGQAFQGVAAVAHVLTHIHLGWALAGWLLMLPGITWFAQLCVDAFGYGPRPPRPPYRPSPEKPSAERTSAERTSAERTSAERTSAERTSAERTGPERSSAEGPGPEGRERPGSSRRSRGAAPGGAR</sequence>
<dbReference type="EMBL" id="JBHMBS010000025">
    <property type="protein sequence ID" value="MFB9680660.1"/>
    <property type="molecule type" value="Genomic_DNA"/>
</dbReference>
<feature type="transmembrane region" description="Helical" evidence="2">
    <location>
        <begin position="184"/>
        <end position="204"/>
    </location>
</feature>
<feature type="transmembrane region" description="Helical" evidence="2">
    <location>
        <begin position="99"/>
        <end position="119"/>
    </location>
</feature>
<keyword evidence="2" id="KW-0472">Membrane</keyword>
<evidence type="ECO:0000313" key="4">
    <source>
        <dbReference type="Proteomes" id="UP001589610"/>
    </source>
</evidence>
<evidence type="ECO:0000256" key="2">
    <source>
        <dbReference type="SAM" id="Phobius"/>
    </source>
</evidence>
<organism evidence="3 4">
    <name type="scientific">Streptosporangium vulgare</name>
    <dbReference type="NCBI Taxonomy" id="46190"/>
    <lineage>
        <taxon>Bacteria</taxon>
        <taxon>Bacillati</taxon>
        <taxon>Actinomycetota</taxon>
        <taxon>Actinomycetes</taxon>
        <taxon>Streptosporangiales</taxon>
        <taxon>Streptosporangiaceae</taxon>
        <taxon>Streptosporangium</taxon>
    </lineage>
</organism>
<evidence type="ECO:0000313" key="3">
    <source>
        <dbReference type="EMBL" id="MFB9680660.1"/>
    </source>
</evidence>
<proteinExistence type="predicted"/>
<keyword evidence="2" id="KW-1133">Transmembrane helix</keyword>
<keyword evidence="2" id="KW-0812">Transmembrane</keyword>
<evidence type="ECO:0000256" key="1">
    <source>
        <dbReference type="SAM" id="MobiDB-lite"/>
    </source>
</evidence>
<keyword evidence="4" id="KW-1185">Reference proteome</keyword>
<feature type="transmembrane region" description="Helical" evidence="2">
    <location>
        <begin position="125"/>
        <end position="146"/>
    </location>
</feature>
<dbReference type="Gene3D" id="1.20.120.1630">
    <property type="match status" value="1"/>
</dbReference>
<dbReference type="Proteomes" id="UP001589610">
    <property type="component" value="Unassembled WGS sequence"/>
</dbReference>
<feature type="transmembrane region" description="Helical" evidence="2">
    <location>
        <begin position="72"/>
        <end position="92"/>
    </location>
</feature>
<dbReference type="RefSeq" id="WP_386161639.1">
    <property type="nucleotide sequence ID" value="NZ_JBHMBS010000025.1"/>
</dbReference>
<feature type="compositionally biased region" description="Basic and acidic residues" evidence="1">
    <location>
        <begin position="412"/>
        <end position="452"/>
    </location>
</feature>